<reference evidence="5" key="2">
    <citation type="submission" date="2020-12" db="EMBL/GenBank/DDBJ databases">
        <authorList>
            <person name="Kanost M."/>
        </authorList>
    </citation>
    <scope>NUCLEOTIDE SEQUENCE</scope>
</reference>
<sequence>MLSKAVLFCVCIAVASAAVSLLPPQPKPEKFQNLEGCYVPELDVVIPFNSSVYSADCKQYNCEASYVSIYSCAPVAFDYNNNPSCYEFVDKEKSYPDCCLQVKCAAENSDE</sequence>
<keyword evidence="6" id="KW-1185">Reference proteome</keyword>
<evidence type="ECO:0000256" key="1">
    <source>
        <dbReference type="ARBA" id="ARBA00004613"/>
    </source>
</evidence>
<evidence type="ECO:0000256" key="2">
    <source>
        <dbReference type="ARBA" id="ARBA00022525"/>
    </source>
</evidence>
<evidence type="ECO:0000256" key="3">
    <source>
        <dbReference type="SAM" id="SignalP"/>
    </source>
</evidence>
<organism evidence="5 6">
    <name type="scientific">Manduca sexta</name>
    <name type="common">Tobacco hawkmoth</name>
    <name type="synonym">Tobacco hornworm</name>
    <dbReference type="NCBI Taxonomy" id="7130"/>
    <lineage>
        <taxon>Eukaryota</taxon>
        <taxon>Metazoa</taxon>
        <taxon>Ecdysozoa</taxon>
        <taxon>Arthropoda</taxon>
        <taxon>Hexapoda</taxon>
        <taxon>Insecta</taxon>
        <taxon>Pterygota</taxon>
        <taxon>Neoptera</taxon>
        <taxon>Endopterygota</taxon>
        <taxon>Lepidoptera</taxon>
        <taxon>Glossata</taxon>
        <taxon>Ditrysia</taxon>
        <taxon>Bombycoidea</taxon>
        <taxon>Sphingidae</taxon>
        <taxon>Sphinginae</taxon>
        <taxon>Sphingini</taxon>
        <taxon>Manduca</taxon>
    </lineage>
</organism>
<dbReference type="EMBL" id="JH669202">
    <property type="protein sequence ID" value="KAG6464560.1"/>
    <property type="molecule type" value="Genomic_DNA"/>
</dbReference>
<dbReference type="Proteomes" id="UP000791440">
    <property type="component" value="Unassembled WGS sequence"/>
</dbReference>
<evidence type="ECO:0000313" key="6">
    <source>
        <dbReference type="Proteomes" id="UP000791440"/>
    </source>
</evidence>
<dbReference type="InterPro" id="IPR029277">
    <property type="entry name" value="SVWC_dom"/>
</dbReference>
<comment type="subcellular location">
    <subcellularLocation>
        <location evidence="1">Secreted</location>
    </subcellularLocation>
</comment>
<reference evidence="5" key="1">
    <citation type="journal article" date="2016" name="Insect Biochem. Mol. Biol.">
        <title>Multifaceted biological insights from a draft genome sequence of the tobacco hornworm moth, Manduca sexta.</title>
        <authorList>
            <person name="Kanost M.R."/>
            <person name="Arrese E.L."/>
            <person name="Cao X."/>
            <person name="Chen Y.R."/>
            <person name="Chellapilla S."/>
            <person name="Goldsmith M.R."/>
            <person name="Grosse-Wilde E."/>
            <person name="Heckel D.G."/>
            <person name="Herndon N."/>
            <person name="Jiang H."/>
            <person name="Papanicolaou A."/>
            <person name="Qu J."/>
            <person name="Soulages J.L."/>
            <person name="Vogel H."/>
            <person name="Walters J."/>
            <person name="Waterhouse R.M."/>
            <person name="Ahn S.J."/>
            <person name="Almeida F.C."/>
            <person name="An C."/>
            <person name="Aqrawi P."/>
            <person name="Bretschneider A."/>
            <person name="Bryant W.B."/>
            <person name="Bucks S."/>
            <person name="Chao H."/>
            <person name="Chevignon G."/>
            <person name="Christen J.M."/>
            <person name="Clarke D.F."/>
            <person name="Dittmer N.T."/>
            <person name="Ferguson L.C.F."/>
            <person name="Garavelou S."/>
            <person name="Gordon K.H.J."/>
            <person name="Gunaratna R.T."/>
            <person name="Han Y."/>
            <person name="Hauser F."/>
            <person name="He Y."/>
            <person name="Heidel-Fischer H."/>
            <person name="Hirsh A."/>
            <person name="Hu Y."/>
            <person name="Jiang H."/>
            <person name="Kalra D."/>
            <person name="Klinner C."/>
            <person name="Konig C."/>
            <person name="Kovar C."/>
            <person name="Kroll A.R."/>
            <person name="Kuwar S.S."/>
            <person name="Lee S.L."/>
            <person name="Lehman R."/>
            <person name="Li K."/>
            <person name="Li Z."/>
            <person name="Liang H."/>
            <person name="Lovelace S."/>
            <person name="Lu Z."/>
            <person name="Mansfield J.H."/>
            <person name="McCulloch K.J."/>
            <person name="Mathew T."/>
            <person name="Morton B."/>
            <person name="Muzny D.M."/>
            <person name="Neunemann D."/>
            <person name="Ongeri F."/>
            <person name="Pauchet Y."/>
            <person name="Pu L.L."/>
            <person name="Pyrousis I."/>
            <person name="Rao X.J."/>
            <person name="Redding A."/>
            <person name="Roesel C."/>
            <person name="Sanchez-Gracia A."/>
            <person name="Schaack S."/>
            <person name="Shukla A."/>
            <person name="Tetreau G."/>
            <person name="Wang Y."/>
            <person name="Xiong G.H."/>
            <person name="Traut W."/>
            <person name="Walsh T.K."/>
            <person name="Worley K.C."/>
            <person name="Wu D."/>
            <person name="Wu W."/>
            <person name="Wu Y.Q."/>
            <person name="Zhang X."/>
            <person name="Zou Z."/>
            <person name="Zucker H."/>
            <person name="Briscoe A.D."/>
            <person name="Burmester T."/>
            <person name="Clem R.J."/>
            <person name="Feyereisen R."/>
            <person name="Grimmelikhuijzen C.J.P."/>
            <person name="Hamodrakas S.J."/>
            <person name="Hansson B.S."/>
            <person name="Huguet E."/>
            <person name="Jermiin L.S."/>
            <person name="Lan Q."/>
            <person name="Lehman H.K."/>
            <person name="Lorenzen M."/>
            <person name="Merzendorfer H."/>
            <person name="Michalopoulos I."/>
            <person name="Morton D.B."/>
            <person name="Muthukrishnan S."/>
            <person name="Oakeshott J.G."/>
            <person name="Palmer W."/>
            <person name="Park Y."/>
            <person name="Passarelli A.L."/>
            <person name="Rozas J."/>
            <person name="Schwartz L.M."/>
            <person name="Smith W."/>
            <person name="Southgate A."/>
            <person name="Vilcinskas A."/>
            <person name="Vogt R."/>
            <person name="Wang P."/>
            <person name="Werren J."/>
            <person name="Yu X.Q."/>
            <person name="Zhou J.J."/>
            <person name="Brown S.J."/>
            <person name="Scherer S.E."/>
            <person name="Richards S."/>
            <person name="Blissard G.W."/>
        </authorList>
    </citation>
    <scope>NUCLEOTIDE SEQUENCE</scope>
</reference>
<feature type="domain" description="Single" evidence="4">
    <location>
        <begin position="37"/>
        <end position="104"/>
    </location>
</feature>
<feature type="chain" id="PRO_5036851621" description="Single domain-containing protein" evidence="3">
    <location>
        <begin position="18"/>
        <end position="111"/>
    </location>
</feature>
<evidence type="ECO:0000313" key="5">
    <source>
        <dbReference type="EMBL" id="KAG6464560.1"/>
    </source>
</evidence>
<protein>
    <recommendedName>
        <fullName evidence="4">Single domain-containing protein</fullName>
    </recommendedName>
</protein>
<comment type="caution">
    <text evidence="5">The sequence shown here is derived from an EMBL/GenBank/DDBJ whole genome shotgun (WGS) entry which is preliminary data.</text>
</comment>
<dbReference type="SMART" id="SM01318">
    <property type="entry name" value="SVWC"/>
    <property type="match status" value="1"/>
</dbReference>
<keyword evidence="2" id="KW-0964">Secreted</keyword>
<dbReference type="AlphaFoldDB" id="A0A921ZVU4"/>
<feature type="signal peptide" evidence="3">
    <location>
        <begin position="1"/>
        <end position="17"/>
    </location>
</feature>
<accession>A0A921ZVU4</accession>
<keyword evidence="3" id="KW-0732">Signal</keyword>
<proteinExistence type="predicted"/>
<dbReference type="Pfam" id="PF15430">
    <property type="entry name" value="SVWC"/>
    <property type="match status" value="1"/>
</dbReference>
<evidence type="ECO:0000259" key="4">
    <source>
        <dbReference type="SMART" id="SM01318"/>
    </source>
</evidence>
<gene>
    <name evidence="5" type="ORF">O3G_MSEX014600</name>
</gene>
<dbReference type="GO" id="GO:0005576">
    <property type="term" value="C:extracellular region"/>
    <property type="evidence" value="ECO:0007669"/>
    <property type="project" value="UniProtKB-SubCell"/>
</dbReference>
<name>A0A921ZVU4_MANSE</name>